<accession>A0ABV6XU05</accession>
<evidence type="ECO:0000313" key="2">
    <source>
        <dbReference type="EMBL" id="MFC1441755.1"/>
    </source>
</evidence>
<protein>
    <submittedName>
        <fullName evidence="2">Uncharacterized protein</fullName>
    </submittedName>
</protein>
<sequence length="393" mass="42830">MPLLPLEPQRIGGLFGRSGTLTGWAFQWAQPKTRFIMIAVASALVVLGLATRERVLVSAHGIQPALTLLSGPPKEIGTIGMALAQDPAGLVVLLVTLLTPFFCSQQVVAIGQFVQMNEANLEPALSAAQNARVDALVRTANERFGRVGRRDFSIALALVAAVATVALYRLLETRGLLLSWNATSLRADEWRSRVFDGWWANDRHHPALAVALVALGTYMFYFLVKQLLMGSIFAAFAHTAAKVPFGVTPNMRYNTDGYRGLRSLRRFMLWTYGSSLAHFASVLAVFVVWLPFSQWTFFAVIAIMAMNVLVVVYPSGIAHNSALSAKIRFANYLVEQDNQAVAAGQSASREKQVEGLWATPALPFRTRSTLTALTIYLLVPLLLAGVSALLKTG</sequence>
<dbReference type="Proteomes" id="UP001592581">
    <property type="component" value="Unassembled WGS sequence"/>
</dbReference>
<organism evidence="2 3">
    <name type="scientific">Streptacidiphilus jeojiensis</name>
    <dbReference type="NCBI Taxonomy" id="3229225"/>
    <lineage>
        <taxon>Bacteria</taxon>
        <taxon>Bacillati</taxon>
        <taxon>Actinomycetota</taxon>
        <taxon>Actinomycetes</taxon>
        <taxon>Kitasatosporales</taxon>
        <taxon>Streptomycetaceae</taxon>
        <taxon>Streptacidiphilus</taxon>
    </lineage>
</organism>
<proteinExistence type="predicted"/>
<feature type="transmembrane region" description="Helical" evidence="1">
    <location>
        <begin position="370"/>
        <end position="390"/>
    </location>
</feature>
<feature type="transmembrane region" description="Helical" evidence="1">
    <location>
        <begin position="152"/>
        <end position="171"/>
    </location>
</feature>
<feature type="transmembrane region" description="Helical" evidence="1">
    <location>
        <begin position="33"/>
        <end position="50"/>
    </location>
</feature>
<keyword evidence="1" id="KW-0472">Membrane</keyword>
<name>A0ABV6XU05_9ACTN</name>
<evidence type="ECO:0000256" key="1">
    <source>
        <dbReference type="SAM" id="Phobius"/>
    </source>
</evidence>
<keyword evidence="3" id="KW-1185">Reference proteome</keyword>
<feature type="transmembrane region" description="Helical" evidence="1">
    <location>
        <begin position="207"/>
        <end position="224"/>
    </location>
</feature>
<comment type="caution">
    <text evidence="2">The sequence shown here is derived from an EMBL/GenBank/DDBJ whole genome shotgun (WGS) entry which is preliminary data.</text>
</comment>
<gene>
    <name evidence="2" type="ORF">ABUW04_26225</name>
</gene>
<feature type="transmembrane region" description="Helical" evidence="1">
    <location>
        <begin position="269"/>
        <end position="289"/>
    </location>
</feature>
<feature type="transmembrane region" description="Helical" evidence="1">
    <location>
        <begin position="295"/>
        <end position="318"/>
    </location>
</feature>
<reference evidence="2 3" key="1">
    <citation type="submission" date="2024-06" db="EMBL/GenBank/DDBJ databases">
        <authorList>
            <person name="Lee S.D."/>
        </authorList>
    </citation>
    <scope>NUCLEOTIDE SEQUENCE [LARGE SCALE GENOMIC DNA]</scope>
    <source>
        <strain evidence="2 3">N1-10</strain>
    </source>
</reference>
<dbReference type="EMBL" id="JBEUKS010000010">
    <property type="protein sequence ID" value="MFC1441755.1"/>
    <property type="molecule type" value="Genomic_DNA"/>
</dbReference>
<evidence type="ECO:0000313" key="3">
    <source>
        <dbReference type="Proteomes" id="UP001592581"/>
    </source>
</evidence>
<dbReference type="RefSeq" id="WP_380566808.1">
    <property type="nucleotide sequence ID" value="NZ_JBEUKS010000010.1"/>
</dbReference>
<keyword evidence="1" id="KW-0812">Transmembrane</keyword>
<keyword evidence="1" id="KW-1133">Transmembrane helix</keyword>